<protein>
    <submittedName>
        <fullName evidence="8">MFS transporter</fullName>
    </submittedName>
</protein>
<dbReference type="EMBL" id="BAAAKK010000004">
    <property type="protein sequence ID" value="GAA1422607.1"/>
    <property type="molecule type" value="Genomic_DNA"/>
</dbReference>
<organism evidence="8 9">
    <name type="scientific">Agrococcus citreus</name>
    <dbReference type="NCBI Taxonomy" id="84643"/>
    <lineage>
        <taxon>Bacteria</taxon>
        <taxon>Bacillati</taxon>
        <taxon>Actinomycetota</taxon>
        <taxon>Actinomycetes</taxon>
        <taxon>Micrococcales</taxon>
        <taxon>Microbacteriaceae</taxon>
        <taxon>Agrococcus</taxon>
    </lineage>
</organism>
<feature type="transmembrane region" description="Helical" evidence="6">
    <location>
        <begin position="270"/>
        <end position="288"/>
    </location>
</feature>
<keyword evidence="3 6" id="KW-0812">Transmembrane</keyword>
<keyword evidence="2" id="KW-1003">Cell membrane</keyword>
<evidence type="ECO:0000256" key="3">
    <source>
        <dbReference type="ARBA" id="ARBA00022692"/>
    </source>
</evidence>
<dbReference type="PANTHER" id="PTHR23513">
    <property type="entry name" value="INTEGRAL MEMBRANE EFFLUX PROTEIN-RELATED"/>
    <property type="match status" value="1"/>
</dbReference>
<dbReference type="RefSeq" id="WP_343919129.1">
    <property type="nucleotide sequence ID" value="NZ_BAAAKK010000004.1"/>
</dbReference>
<dbReference type="CDD" id="cd06173">
    <property type="entry name" value="MFS_MefA_like"/>
    <property type="match status" value="1"/>
</dbReference>
<comment type="subcellular location">
    <subcellularLocation>
        <location evidence="1">Cell membrane</location>
        <topology evidence="1">Multi-pass membrane protein</topology>
    </subcellularLocation>
</comment>
<evidence type="ECO:0000256" key="4">
    <source>
        <dbReference type="ARBA" id="ARBA00022989"/>
    </source>
</evidence>
<keyword evidence="9" id="KW-1185">Reference proteome</keyword>
<accession>A0ABP4JIJ8</accession>
<feature type="domain" description="Major facilitator superfamily (MFS) profile" evidence="7">
    <location>
        <begin position="21"/>
        <end position="415"/>
    </location>
</feature>
<dbReference type="InterPro" id="IPR036259">
    <property type="entry name" value="MFS_trans_sf"/>
</dbReference>
<dbReference type="InterPro" id="IPR011701">
    <property type="entry name" value="MFS"/>
</dbReference>
<reference evidence="9" key="1">
    <citation type="journal article" date="2019" name="Int. J. Syst. Evol. Microbiol.">
        <title>The Global Catalogue of Microorganisms (GCM) 10K type strain sequencing project: providing services to taxonomists for standard genome sequencing and annotation.</title>
        <authorList>
            <consortium name="The Broad Institute Genomics Platform"/>
            <consortium name="The Broad Institute Genome Sequencing Center for Infectious Disease"/>
            <person name="Wu L."/>
            <person name="Ma J."/>
        </authorList>
    </citation>
    <scope>NUCLEOTIDE SEQUENCE [LARGE SCALE GENOMIC DNA]</scope>
    <source>
        <strain evidence="9">JCM 12398</strain>
    </source>
</reference>
<evidence type="ECO:0000256" key="6">
    <source>
        <dbReference type="SAM" id="Phobius"/>
    </source>
</evidence>
<name>A0ABP4JIJ8_9MICO</name>
<comment type="caution">
    <text evidence="8">The sequence shown here is derived from an EMBL/GenBank/DDBJ whole genome shotgun (WGS) entry which is preliminary data.</text>
</comment>
<feature type="transmembrane region" description="Helical" evidence="6">
    <location>
        <begin position="364"/>
        <end position="384"/>
    </location>
</feature>
<dbReference type="InterPro" id="IPR020846">
    <property type="entry name" value="MFS_dom"/>
</dbReference>
<feature type="transmembrane region" description="Helical" evidence="6">
    <location>
        <begin position="54"/>
        <end position="74"/>
    </location>
</feature>
<dbReference type="Pfam" id="PF07690">
    <property type="entry name" value="MFS_1"/>
    <property type="match status" value="1"/>
</dbReference>
<keyword evidence="5 6" id="KW-0472">Membrane</keyword>
<feature type="transmembrane region" description="Helical" evidence="6">
    <location>
        <begin position="111"/>
        <end position="130"/>
    </location>
</feature>
<feature type="transmembrane region" description="Helical" evidence="6">
    <location>
        <begin position="228"/>
        <end position="250"/>
    </location>
</feature>
<dbReference type="PROSITE" id="PS50850">
    <property type="entry name" value="MFS"/>
    <property type="match status" value="1"/>
</dbReference>
<evidence type="ECO:0000259" key="7">
    <source>
        <dbReference type="PROSITE" id="PS50850"/>
    </source>
</evidence>
<feature type="transmembrane region" description="Helical" evidence="6">
    <location>
        <begin position="322"/>
        <end position="344"/>
    </location>
</feature>
<proteinExistence type="predicted"/>
<evidence type="ECO:0000256" key="2">
    <source>
        <dbReference type="ARBA" id="ARBA00022475"/>
    </source>
</evidence>
<feature type="transmembrane region" description="Helical" evidence="6">
    <location>
        <begin position="295"/>
        <end position="316"/>
    </location>
</feature>
<evidence type="ECO:0000313" key="8">
    <source>
        <dbReference type="EMBL" id="GAA1422607.1"/>
    </source>
</evidence>
<gene>
    <name evidence="8" type="ORF">GCM10009640_15610</name>
</gene>
<sequence>MTTTTASPATAKPPSPMRRPAYRRLMVGWVATNLGDSALYLVLAIWVKELTGSDAAGALVFLFIGLPALLAPFAGQLADRVHRRPLLIGTNLGTAAVVLTLLLVRGPDQVWLIYAATFGYGLAAYLTAAAQSGLLRDLLPDDELAGANGIFTSIDNGMRIVSPALGAALYVAAGPWAVITLAAAGFLVMAIVLTTVRIEESAPEPRLDGETYWHELSAGFRALLADPLLRLLTVATAVGFGLTGLLNATIFPLVEHGLQEGPAALGPAQAIQGIGALAGGLCSAWMLRRIGERRLVAWGLALVGLGTLAAFVLVQWPLAEAWMRWAGMGVVQGLIGFGVPWVIVGVVTLRMRLTPARLQGRTSAALNVSINVPQMLLLALGSALLGVVDYRWLIAVTALGVLAAALAVALGRRLDRETAPPPHHEPLHD</sequence>
<feature type="transmembrane region" description="Helical" evidence="6">
    <location>
        <begin position="86"/>
        <end position="104"/>
    </location>
</feature>
<feature type="transmembrane region" description="Helical" evidence="6">
    <location>
        <begin position="26"/>
        <end position="47"/>
    </location>
</feature>
<feature type="transmembrane region" description="Helical" evidence="6">
    <location>
        <begin position="390"/>
        <end position="410"/>
    </location>
</feature>
<dbReference type="SUPFAM" id="SSF103473">
    <property type="entry name" value="MFS general substrate transporter"/>
    <property type="match status" value="1"/>
</dbReference>
<evidence type="ECO:0000256" key="5">
    <source>
        <dbReference type="ARBA" id="ARBA00023136"/>
    </source>
</evidence>
<dbReference type="Proteomes" id="UP001501266">
    <property type="component" value="Unassembled WGS sequence"/>
</dbReference>
<dbReference type="PANTHER" id="PTHR23513:SF6">
    <property type="entry name" value="MAJOR FACILITATOR SUPERFAMILY ASSOCIATED DOMAIN-CONTAINING PROTEIN"/>
    <property type="match status" value="1"/>
</dbReference>
<feature type="transmembrane region" description="Helical" evidence="6">
    <location>
        <begin position="167"/>
        <end position="196"/>
    </location>
</feature>
<evidence type="ECO:0000256" key="1">
    <source>
        <dbReference type="ARBA" id="ARBA00004651"/>
    </source>
</evidence>
<keyword evidence="4 6" id="KW-1133">Transmembrane helix</keyword>
<dbReference type="Gene3D" id="1.20.1250.20">
    <property type="entry name" value="MFS general substrate transporter like domains"/>
    <property type="match status" value="1"/>
</dbReference>
<evidence type="ECO:0000313" key="9">
    <source>
        <dbReference type="Proteomes" id="UP001501266"/>
    </source>
</evidence>